<keyword evidence="7" id="KW-0675">Receptor</keyword>
<dbReference type="InterPro" id="IPR017452">
    <property type="entry name" value="GPCR_Rhodpsn_7TM"/>
</dbReference>
<comment type="subcellular location">
    <subcellularLocation>
        <location evidence="1">Membrane</location>
        <topology evidence="1">Multi-pass membrane protein</topology>
    </subcellularLocation>
</comment>
<dbReference type="Proteomes" id="UP001461498">
    <property type="component" value="Unassembled WGS sequence"/>
</dbReference>
<feature type="domain" description="G-protein coupled receptors family 1 profile" evidence="10">
    <location>
        <begin position="1"/>
        <end position="143"/>
    </location>
</feature>
<comment type="caution">
    <text evidence="11">The sequence shown here is derived from an EMBL/GenBank/DDBJ whole genome shotgun (WGS) entry which is preliminary data.</text>
</comment>
<sequence length="233" mass="26390">MVTDYRDEEYFDGSIVKVCLLQVDTFWKSFYFILCITVFFGLPLGVLVILYTIIACHLMSNAGLAASTSHTANLRYRRQVVMMLGAVVVSFFIFLLPFRALTLCIIIAPPEYFSSLGIEAFYNILYFSRIMLYLNSAVNPILYNLMSSKFREGFRRLLHIRSKEGLNRKGTVTTTTLTTTNSARKSSSDNHLLKKSVVRVISLEEKRILDNGIATKINLIGHNGVIKADESYV</sequence>
<organism evidence="11 12">
    <name type="scientific">Rhynocoris fuscipes</name>
    <dbReference type="NCBI Taxonomy" id="488301"/>
    <lineage>
        <taxon>Eukaryota</taxon>
        <taxon>Metazoa</taxon>
        <taxon>Ecdysozoa</taxon>
        <taxon>Arthropoda</taxon>
        <taxon>Hexapoda</taxon>
        <taxon>Insecta</taxon>
        <taxon>Pterygota</taxon>
        <taxon>Neoptera</taxon>
        <taxon>Paraneoptera</taxon>
        <taxon>Hemiptera</taxon>
        <taxon>Heteroptera</taxon>
        <taxon>Panheteroptera</taxon>
        <taxon>Cimicomorpha</taxon>
        <taxon>Reduviidae</taxon>
        <taxon>Harpactorinae</taxon>
        <taxon>Harpactorini</taxon>
        <taxon>Rhynocoris</taxon>
    </lineage>
</organism>
<dbReference type="SUPFAM" id="SSF81321">
    <property type="entry name" value="Family A G protein-coupled receptor-like"/>
    <property type="match status" value="1"/>
</dbReference>
<evidence type="ECO:0000313" key="12">
    <source>
        <dbReference type="Proteomes" id="UP001461498"/>
    </source>
</evidence>
<feature type="transmembrane region" description="Helical" evidence="9">
    <location>
        <begin position="120"/>
        <end position="146"/>
    </location>
</feature>
<dbReference type="EMBL" id="JAPXFL010000009">
    <property type="protein sequence ID" value="KAK9501550.1"/>
    <property type="molecule type" value="Genomic_DNA"/>
</dbReference>
<dbReference type="GO" id="GO:0004930">
    <property type="term" value="F:G protein-coupled receptor activity"/>
    <property type="evidence" value="ECO:0007669"/>
    <property type="project" value="UniProtKB-KW"/>
</dbReference>
<accession>A0AAW1CVP5</accession>
<proteinExistence type="inferred from homology"/>
<evidence type="ECO:0000259" key="10">
    <source>
        <dbReference type="PROSITE" id="PS50262"/>
    </source>
</evidence>
<keyword evidence="8" id="KW-0807">Transducer</keyword>
<dbReference type="PANTHER" id="PTHR24243:SF233">
    <property type="entry name" value="THYROTROPIN-RELEASING HORMONE RECEPTOR"/>
    <property type="match status" value="1"/>
</dbReference>
<keyword evidence="3 9" id="KW-0812">Transmembrane</keyword>
<name>A0AAW1CVP5_9HEMI</name>
<evidence type="ECO:0000256" key="8">
    <source>
        <dbReference type="ARBA" id="ARBA00023224"/>
    </source>
</evidence>
<feature type="transmembrane region" description="Helical" evidence="9">
    <location>
        <begin position="30"/>
        <end position="59"/>
    </location>
</feature>
<evidence type="ECO:0000256" key="6">
    <source>
        <dbReference type="ARBA" id="ARBA00023136"/>
    </source>
</evidence>
<reference evidence="11 12" key="1">
    <citation type="submission" date="2022-12" db="EMBL/GenBank/DDBJ databases">
        <title>Chromosome-level genome assembly of true bugs.</title>
        <authorList>
            <person name="Ma L."/>
            <person name="Li H."/>
        </authorList>
    </citation>
    <scope>NUCLEOTIDE SEQUENCE [LARGE SCALE GENOMIC DNA]</scope>
    <source>
        <strain evidence="11">Lab_2022b</strain>
    </source>
</reference>
<dbReference type="AlphaFoldDB" id="A0AAW1CVP5"/>
<dbReference type="PANTHER" id="PTHR24243">
    <property type="entry name" value="G-PROTEIN COUPLED RECEPTOR"/>
    <property type="match status" value="1"/>
</dbReference>
<dbReference type="Pfam" id="PF00001">
    <property type="entry name" value="7tm_1"/>
    <property type="match status" value="1"/>
</dbReference>
<keyword evidence="12" id="KW-1185">Reference proteome</keyword>
<comment type="similarity">
    <text evidence="2">Belongs to the G-protein coupled receptor 1 family.</text>
</comment>
<dbReference type="InterPro" id="IPR000276">
    <property type="entry name" value="GPCR_Rhodpsn"/>
</dbReference>
<evidence type="ECO:0000256" key="4">
    <source>
        <dbReference type="ARBA" id="ARBA00022989"/>
    </source>
</evidence>
<evidence type="ECO:0000256" key="7">
    <source>
        <dbReference type="ARBA" id="ARBA00023170"/>
    </source>
</evidence>
<protein>
    <recommendedName>
        <fullName evidence="10">G-protein coupled receptors family 1 profile domain-containing protein</fullName>
    </recommendedName>
</protein>
<feature type="transmembrane region" description="Helical" evidence="9">
    <location>
        <begin position="80"/>
        <end position="108"/>
    </location>
</feature>
<evidence type="ECO:0000256" key="3">
    <source>
        <dbReference type="ARBA" id="ARBA00022692"/>
    </source>
</evidence>
<dbReference type="PRINTS" id="PR00237">
    <property type="entry name" value="GPCRRHODOPSN"/>
</dbReference>
<keyword evidence="4 9" id="KW-1133">Transmembrane helix</keyword>
<evidence type="ECO:0000313" key="11">
    <source>
        <dbReference type="EMBL" id="KAK9501550.1"/>
    </source>
</evidence>
<keyword evidence="6 9" id="KW-0472">Membrane</keyword>
<evidence type="ECO:0000256" key="5">
    <source>
        <dbReference type="ARBA" id="ARBA00023040"/>
    </source>
</evidence>
<dbReference type="PROSITE" id="PS50262">
    <property type="entry name" value="G_PROTEIN_RECEP_F1_2"/>
    <property type="match status" value="1"/>
</dbReference>
<evidence type="ECO:0000256" key="9">
    <source>
        <dbReference type="SAM" id="Phobius"/>
    </source>
</evidence>
<gene>
    <name evidence="11" type="ORF">O3M35_012257</name>
</gene>
<keyword evidence="5" id="KW-0297">G-protein coupled receptor</keyword>
<dbReference type="Gene3D" id="1.20.1070.10">
    <property type="entry name" value="Rhodopsin 7-helix transmembrane proteins"/>
    <property type="match status" value="1"/>
</dbReference>
<evidence type="ECO:0000256" key="2">
    <source>
        <dbReference type="ARBA" id="ARBA00010663"/>
    </source>
</evidence>
<dbReference type="GO" id="GO:0005886">
    <property type="term" value="C:plasma membrane"/>
    <property type="evidence" value="ECO:0007669"/>
    <property type="project" value="TreeGrafter"/>
</dbReference>
<evidence type="ECO:0000256" key="1">
    <source>
        <dbReference type="ARBA" id="ARBA00004141"/>
    </source>
</evidence>